<sequence length="324" mass="36278">MNQRILLTSQFPDISGDFVITEHLQKLIDRALSYLKAGFPVHFQGPSGTGKTALAFYLARRLDRPVMPIHGDSELDSGDIVGGPSGYSHTLYIDNFVHSVLKRKEEWERQWIVGRLTMACREGMTLVYDEFTRSHPEVNNVLLSVLEEGVLQLPGVKAGEKYVRVHPGFRAIFTSNPEEYAGVYKSQDALRDRMITIELGQMDLETEIRITARRSGLAEDQATVVVNVVRNFAGAFPGFTSTQRRSIMIAKLVREQALSFDSPLFQEVCLDVLGSEVTRKNGNPVPREVLEKKMAAVIAGVLSPEGRQEDEPSYRGFRFGGFIK</sequence>
<dbReference type="GO" id="GO:0031412">
    <property type="term" value="P:gas vesicle organization"/>
    <property type="evidence" value="ECO:0007669"/>
    <property type="project" value="InterPro"/>
</dbReference>
<dbReference type="EMBL" id="CP003732">
    <property type="protein sequence ID" value="AFV11278.1"/>
    <property type="molecule type" value="Genomic_DNA"/>
</dbReference>
<dbReference type="RefSeq" id="WP_015050159.1">
    <property type="nucleotide sequence ID" value="NC_018870.1"/>
</dbReference>
<name>K4LEN5_THEPS</name>
<keyword evidence="12" id="KW-1185">Reference proteome</keyword>
<dbReference type="SMART" id="SM00382">
    <property type="entry name" value="AAA"/>
    <property type="match status" value="1"/>
</dbReference>
<keyword evidence="7" id="KW-0304">Gas vesicle</keyword>
<evidence type="ECO:0000256" key="9">
    <source>
        <dbReference type="ARBA" id="ARBA00049360"/>
    </source>
</evidence>
<dbReference type="PANTHER" id="PTHR42759:SF1">
    <property type="entry name" value="MAGNESIUM-CHELATASE SUBUNIT CHLD"/>
    <property type="match status" value="1"/>
</dbReference>
<dbReference type="InterPro" id="IPR003593">
    <property type="entry name" value="AAA+_ATPase"/>
</dbReference>
<dbReference type="InterPro" id="IPR013462">
    <property type="entry name" value="Gas-vesicle_GvpN"/>
</dbReference>
<dbReference type="Proteomes" id="UP000000467">
    <property type="component" value="Chromosome"/>
</dbReference>
<comment type="similarity">
    <text evidence="2">Belongs to the CbbQ/NirQ/NorQ/GpvN family.</text>
</comment>
<reference evidence="11 12" key="1">
    <citation type="journal article" date="2012" name="BMC Genomics">
        <title>Genome-guided analysis of physiological and morphological traits of the fermentative acetate oxidizer Thermacetogenium phaeum.</title>
        <authorList>
            <person name="Oehler D."/>
            <person name="Poehlein A."/>
            <person name="Leimbach A."/>
            <person name="Muller N."/>
            <person name="Daniel R."/>
            <person name="Gottschalk G."/>
            <person name="Schink B."/>
        </authorList>
    </citation>
    <scope>NUCLEOTIDE SEQUENCE [LARGE SCALE GENOMIC DNA]</scope>
    <source>
        <strain evidence="12">ATCC BAA-254 / DSM 26808 / PB</strain>
    </source>
</reference>
<dbReference type="GO" id="GO:0005524">
    <property type="term" value="F:ATP binding"/>
    <property type="evidence" value="ECO:0007669"/>
    <property type="project" value="UniProtKB-KW"/>
</dbReference>
<dbReference type="KEGG" id="tpz:Tph_c10560"/>
<dbReference type="GO" id="GO:0016887">
    <property type="term" value="F:ATP hydrolysis activity"/>
    <property type="evidence" value="ECO:0007669"/>
    <property type="project" value="InterPro"/>
</dbReference>
<dbReference type="STRING" id="1089553.Tph_c10560"/>
<comment type="subcellular location">
    <subcellularLocation>
        <location evidence="1">Cytoplasm</location>
    </subcellularLocation>
    <subcellularLocation>
        <location evidence="8">Gas vesicle</location>
    </subcellularLocation>
</comment>
<evidence type="ECO:0000256" key="4">
    <source>
        <dbReference type="ARBA" id="ARBA00022741"/>
    </source>
</evidence>
<evidence type="ECO:0000256" key="1">
    <source>
        <dbReference type="ARBA" id="ARBA00004496"/>
    </source>
</evidence>
<evidence type="ECO:0000259" key="10">
    <source>
        <dbReference type="SMART" id="SM00382"/>
    </source>
</evidence>
<evidence type="ECO:0000313" key="11">
    <source>
        <dbReference type="EMBL" id="AFV11278.1"/>
    </source>
</evidence>
<dbReference type="InterPro" id="IPR050764">
    <property type="entry name" value="CbbQ/NirQ/NorQ/GpvN"/>
</dbReference>
<protein>
    <submittedName>
        <fullName evidence="11">Gas vesicle protein GvpN</fullName>
    </submittedName>
</protein>
<evidence type="ECO:0000256" key="6">
    <source>
        <dbReference type="ARBA" id="ARBA00022840"/>
    </source>
</evidence>
<dbReference type="AlphaFoldDB" id="K4LEN5"/>
<feature type="domain" description="AAA+ ATPase" evidence="10">
    <location>
        <begin position="37"/>
        <end position="201"/>
    </location>
</feature>
<keyword evidence="6" id="KW-0067">ATP-binding</keyword>
<evidence type="ECO:0000256" key="7">
    <source>
        <dbReference type="ARBA" id="ARBA00022987"/>
    </source>
</evidence>
<dbReference type="GO" id="GO:0005737">
    <property type="term" value="C:cytoplasm"/>
    <property type="evidence" value="ECO:0007669"/>
    <property type="project" value="UniProtKB-SubCell"/>
</dbReference>
<dbReference type="PANTHER" id="PTHR42759">
    <property type="entry name" value="MOXR FAMILY PROTEIN"/>
    <property type="match status" value="1"/>
</dbReference>
<keyword evidence="4" id="KW-0547">Nucleotide-binding</keyword>
<evidence type="ECO:0000256" key="2">
    <source>
        <dbReference type="ARBA" id="ARBA00009417"/>
    </source>
</evidence>
<dbReference type="Pfam" id="PF07728">
    <property type="entry name" value="AAA_5"/>
    <property type="match status" value="1"/>
</dbReference>
<dbReference type="CDD" id="cd00009">
    <property type="entry name" value="AAA"/>
    <property type="match status" value="1"/>
</dbReference>
<dbReference type="eggNOG" id="COG0714">
    <property type="taxonomic scope" value="Bacteria"/>
</dbReference>
<dbReference type="NCBIfam" id="TIGR02640">
    <property type="entry name" value="gas_vesic_GvpN"/>
    <property type="match status" value="1"/>
</dbReference>
<dbReference type="SUPFAM" id="SSF52540">
    <property type="entry name" value="P-loop containing nucleoside triphosphate hydrolases"/>
    <property type="match status" value="1"/>
</dbReference>
<evidence type="ECO:0000256" key="3">
    <source>
        <dbReference type="ARBA" id="ARBA00022490"/>
    </source>
</evidence>
<accession>K4LEN5</accession>
<comment type="catalytic activity">
    <reaction evidence="9">
        <text>ATP + H2O = ADP + phosphate + H(+)</text>
        <dbReference type="Rhea" id="RHEA:13065"/>
        <dbReference type="ChEBI" id="CHEBI:15377"/>
        <dbReference type="ChEBI" id="CHEBI:15378"/>
        <dbReference type="ChEBI" id="CHEBI:30616"/>
        <dbReference type="ChEBI" id="CHEBI:43474"/>
        <dbReference type="ChEBI" id="CHEBI:456216"/>
    </reaction>
</comment>
<proteinExistence type="inferred from homology"/>
<gene>
    <name evidence="11" type="primary">gvpN</name>
    <name evidence="11" type="ordered locus">Tph_c10560</name>
</gene>
<dbReference type="GO" id="GO:0031411">
    <property type="term" value="C:gas vesicle"/>
    <property type="evidence" value="ECO:0007669"/>
    <property type="project" value="UniProtKB-SubCell"/>
</dbReference>
<organism evidence="11 12">
    <name type="scientific">Thermacetogenium phaeum (strain ATCC BAA-254 / DSM 26808 / PB)</name>
    <dbReference type="NCBI Taxonomy" id="1089553"/>
    <lineage>
        <taxon>Bacteria</taxon>
        <taxon>Bacillati</taxon>
        <taxon>Bacillota</taxon>
        <taxon>Clostridia</taxon>
        <taxon>Thermoanaerobacterales</taxon>
        <taxon>Thermoanaerobacteraceae</taxon>
        <taxon>Thermacetogenium</taxon>
    </lineage>
</organism>
<evidence type="ECO:0000313" key="12">
    <source>
        <dbReference type="Proteomes" id="UP000000467"/>
    </source>
</evidence>
<dbReference type="InterPro" id="IPR011704">
    <property type="entry name" value="ATPase_dyneun-rel_AAA"/>
</dbReference>
<evidence type="ECO:0000256" key="5">
    <source>
        <dbReference type="ARBA" id="ARBA00022801"/>
    </source>
</evidence>
<keyword evidence="3" id="KW-0963">Cytoplasm</keyword>
<dbReference type="Gene3D" id="3.40.50.300">
    <property type="entry name" value="P-loop containing nucleotide triphosphate hydrolases"/>
    <property type="match status" value="1"/>
</dbReference>
<dbReference type="OrthoDB" id="9808317at2"/>
<dbReference type="InterPro" id="IPR027417">
    <property type="entry name" value="P-loop_NTPase"/>
</dbReference>
<evidence type="ECO:0000256" key="8">
    <source>
        <dbReference type="ARBA" id="ARBA00035108"/>
    </source>
</evidence>
<dbReference type="HOGENOM" id="CLU_051123_1_0_9"/>
<keyword evidence="5" id="KW-0378">Hydrolase</keyword>